<evidence type="ECO:0000313" key="2">
    <source>
        <dbReference type="Proteomes" id="UP001055072"/>
    </source>
</evidence>
<reference evidence="1" key="1">
    <citation type="journal article" date="2021" name="Environ. Microbiol.">
        <title>Gene family expansions and transcriptome signatures uncover fungal adaptations to wood decay.</title>
        <authorList>
            <person name="Hage H."/>
            <person name="Miyauchi S."/>
            <person name="Viragh M."/>
            <person name="Drula E."/>
            <person name="Min B."/>
            <person name="Chaduli D."/>
            <person name="Navarro D."/>
            <person name="Favel A."/>
            <person name="Norest M."/>
            <person name="Lesage-Meessen L."/>
            <person name="Balint B."/>
            <person name="Merenyi Z."/>
            <person name="de Eugenio L."/>
            <person name="Morin E."/>
            <person name="Martinez A.T."/>
            <person name="Baldrian P."/>
            <person name="Stursova M."/>
            <person name="Martinez M.J."/>
            <person name="Novotny C."/>
            <person name="Magnuson J.K."/>
            <person name="Spatafora J.W."/>
            <person name="Maurice S."/>
            <person name="Pangilinan J."/>
            <person name="Andreopoulos W."/>
            <person name="LaButti K."/>
            <person name="Hundley H."/>
            <person name="Na H."/>
            <person name="Kuo A."/>
            <person name="Barry K."/>
            <person name="Lipzen A."/>
            <person name="Henrissat B."/>
            <person name="Riley R."/>
            <person name="Ahrendt S."/>
            <person name="Nagy L.G."/>
            <person name="Grigoriev I.V."/>
            <person name="Martin F."/>
            <person name="Rosso M.N."/>
        </authorList>
    </citation>
    <scope>NUCLEOTIDE SEQUENCE</scope>
    <source>
        <strain evidence="1">CBS 384.51</strain>
    </source>
</reference>
<proteinExistence type="predicted"/>
<keyword evidence="2" id="KW-1185">Reference proteome</keyword>
<sequence length="535" mass="59813">MSQSILSLVDSQMSALRPAIEKIYSAVLSEAKHRPGSALLVGVATWIVYASLCRRHAPPGPPRLPLLGNILQVPSELQFIPFTEWSEKYGPIFSLDFPGRHVIVLNTFKAAADLLDRCSDIYNGRPRMVMSNEILSGGYFMPLVGDLRVWRRFRRAAHEGFSIRAVEKYQPIQAEAAAIAMLRTVAHPEDWEHNLEIYTASSIYSSVYGWPALGTETNYAKLMQDFVTRITSAAAPGAFLVDFFPIMKYIPAWMARWKREGLEWHEEQSKVFEEFNASAAAKIAAGDLQASFASGLTETEKRHGFSKKESAWLSSIMIAGGTDTSATVLTNFVLAMVHYPDVMRKAQAELDAVVGRERAPAFEDKDSLPYIRAIIKETLRWRPIAPLGVPHRATEDHWYEGYFIPKGCLVIGNIWDPSLYPDFDTFRPERFLDASGKETAPPDTHQMGHSSFGFGRRTCVGMHFADQALFIGIATLLWAFDIKPYVDERGNTVLPPTNEWIDSGLVVRAPPFKCSFSPRFSDVPTILEANVATAK</sequence>
<name>A0ACB8U2T1_9APHY</name>
<evidence type="ECO:0000313" key="1">
    <source>
        <dbReference type="EMBL" id="KAI0088550.1"/>
    </source>
</evidence>
<organism evidence="1 2">
    <name type="scientific">Irpex rosettiformis</name>
    <dbReference type="NCBI Taxonomy" id="378272"/>
    <lineage>
        <taxon>Eukaryota</taxon>
        <taxon>Fungi</taxon>
        <taxon>Dikarya</taxon>
        <taxon>Basidiomycota</taxon>
        <taxon>Agaricomycotina</taxon>
        <taxon>Agaricomycetes</taxon>
        <taxon>Polyporales</taxon>
        <taxon>Irpicaceae</taxon>
        <taxon>Irpex</taxon>
    </lineage>
</organism>
<accession>A0ACB8U2T1</accession>
<protein>
    <submittedName>
        <fullName evidence="1">Cytochrome P450</fullName>
    </submittedName>
</protein>
<dbReference type="EMBL" id="MU274913">
    <property type="protein sequence ID" value="KAI0088550.1"/>
    <property type="molecule type" value="Genomic_DNA"/>
</dbReference>
<dbReference type="Proteomes" id="UP001055072">
    <property type="component" value="Unassembled WGS sequence"/>
</dbReference>
<gene>
    <name evidence="1" type="ORF">BDY19DRAFT_993942</name>
</gene>
<comment type="caution">
    <text evidence="1">The sequence shown here is derived from an EMBL/GenBank/DDBJ whole genome shotgun (WGS) entry which is preliminary data.</text>
</comment>